<proteinExistence type="predicted"/>
<protein>
    <submittedName>
        <fullName evidence="1">Uncharacterized protein</fullName>
    </submittedName>
</protein>
<evidence type="ECO:0000313" key="2">
    <source>
        <dbReference type="Proteomes" id="UP001372338"/>
    </source>
</evidence>
<sequence length="88" mass="10354">MAQLKEVPLVKEVFEPIHERKRKKEIINETLESEMLKSETFVEVKENMSETLEGEMLESETLVRKNEEQSCKNEVPMGYTHHCLICED</sequence>
<dbReference type="EMBL" id="JAYWIO010000008">
    <property type="protein sequence ID" value="KAK7243523.1"/>
    <property type="molecule type" value="Genomic_DNA"/>
</dbReference>
<keyword evidence="2" id="KW-1185">Reference proteome</keyword>
<dbReference type="Proteomes" id="UP001372338">
    <property type="component" value="Unassembled WGS sequence"/>
</dbReference>
<organism evidence="1 2">
    <name type="scientific">Crotalaria pallida</name>
    <name type="common">Smooth rattlebox</name>
    <name type="synonym">Crotalaria striata</name>
    <dbReference type="NCBI Taxonomy" id="3830"/>
    <lineage>
        <taxon>Eukaryota</taxon>
        <taxon>Viridiplantae</taxon>
        <taxon>Streptophyta</taxon>
        <taxon>Embryophyta</taxon>
        <taxon>Tracheophyta</taxon>
        <taxon>Spermatophyta</taxon>
        <taxon>Magnoliopsida</taxon>
        <taxon>eudicotyledons</taxon>
        <taxon>Gunneridae</taxon>
        <taxon>Pentapetalae</taxon>
        <taxon>rosids</taxon>
        <taxon>fabids</taxon>
        <taxon>Fabales</taxon>
        <taxon>Fabaceae</taxon>
        <taxon>Papilionoideae</taxon>
        <taxon>50 kb inversion clade</taxon>
        <taxon>genistoids sensu lato</taxon>
        <taxon>core genistoids</taxon>
        <taxon>Crotalarieae</taxon>
        <taxon>Crotalaria</taxon>
    </lineage>
</organism>
<name>A0AAN9DZ34_CROPI</name>
<accession>A0AAN9DZ34</accession>
<evidence type="ECO:0000313" key="1">
    <source>
        <dbReference type="EMBL" id="KAK7243523.1"/>
    </source>
</evidence>
<reference evidence="1 2" key="1">
    <citation type="submission" date="2024-01" db="EMBL/GenBank/DDBJ databases">
        <title>The genomes of 5 underutilized Papilionoideae crops provide insights into root nodulation and disease resistanc.</title>
        <authorList>
            <person name="Yuan L."/>
        </authorList>
    </citation>
    <scope>NUCLEOTIDE SEQUENCE [LARGE SCALE GENOMIC DNA]</scope>
    <source>
        <strain evidence="1">ZHUSHIDOU_FW_LH</strain>
        <tissue evidence="1">Leaf</tissue>
    </source>
</reference>
<comment type="caution">
    <text evidence="1">The sequence shown here is derived from an EMBL/GenBank/DDBJ whole genome shotgun (WGS) entry which is preliminary data.</text>
</comment>
<gene>
    <name evidence="1" type="ORF">RIF29_38322</name>
</gene>
<dbReference type="AlphaFoldDB" id="A0AAN9DZ34"/>